<feature type="region of interest" description="Disordered" evidence="1">
    <location>
        <begin position="851"/>
        <end position="916"/>
    </location>
</feature>
<evidence type="ECO:0000256" key="1">
    <source>
        <dbReference type="SAM" id="MobiDB-lite"/>
    </source>
</evidence>
<name>A0A388LW83_CHABU</name>
<dbReference type="Gramene" id="GBG86588">
    <property type="protein sequence ID" value="GBG86588"/>
    <property type="gene ID" value="CBR_g41653"/>
</dbReference>
<dbReference type="EMBL" id="BFEA01000571">
    <property type="protein sequence ID" value="GBG86588.1"/>
    <property type="molecule type" value="Genomic_DNA"/>
</dbReference>
<feature type="compositionally biased region" description="Low complexity" evidence="1">
    <location>
        <begin position="904"/>
        <end position="916"/>
    </location>
</feature>
<sequence length="916" mass="105134">MRRACAELRFAIANNELLPLVRTLNPSFQMKDAELTQLRDRALLAVPGTRHADFELDLRRSQTRELLMLRELFCGVHENHIVPVGETRIVALLRDQIRSLSVYNADLESRMTKFTVALTLRIDRRSVRVAKPLAYCPLDMLLRHAAADGWVMGMCVGDKPKVIQSAMKLGIDMLALDPDSPASVPDCSESRLEPASYDEVEDEIRHGMHFRVARWRVYRQYVVHREFKLTKLLSCGLQEGDWGVKRVHDEIEEGQLRCQRCEDKVNQMRAIIVSGDINEDADHQSEVEILRDDDNGTPSIAEEDTVIDYDVSDIEKEEDFDHKPSTTGGYQHFSSLGSHRSWDPFSICDNVEHNEKVYREYVVDRESKLAKLLSLGFQKGDRGVQRVHVEIEEGQLTRQRREEKVNQMRAIIACGDIDEDAGCQSEEEIPRDDNNDTPSIAKEDIVIDYDVSDIEKEEDFDHKPFTVYRQYVVDRESKLAKLLSRGFKEGDRGVKRVHDQIEEGQLKRQRCEDKVNQMRAIFAYGDIDEDADHQSEEEILRDDDKITPSVAEEDIVTDYDVSDIENHQSEEEVLTDDDNNTPFMAEEDIVTDYDVSDIKKEEDFDHKPSTGFDHSDLQSTVRQLQWVGETLLYLLVQVEVQATLRFVVTESQALSTVDGVEVLYGGLVDQMRAIIASRDIDEDADYQSEEEILRDGDNNTPSIFEEDIVTNYDASDIEDLQSEEEILRDDDNNTPSIAEKDIVTDDDFSDIEKEEDFDHKPSADADHQSEEEILRDNDNDTPSIVKEDIVTNYDVSDIEKEEDFDQTRSAEGDRGVKRVNDRIEKGQLKRQRCEDKVNQMRAIISSGDIDEDVDHQSEEEILRDNDNNTPSIVEEDIVIDYDVSDIEKEDDFDHEPSYDDNRDTNSYTTNSSNDNA</sequence>
<evidence type="ECO:0000313" key="3">
    <source>
        <dbReference type="Proteomes" id="UP000265515"/>
    </source>
</evidence>
<keyword evidence="3" id="KW-1185">Reference proteome</keyword>
<evidence type="ECO:0000313" key="2">
    <source>
        <dbReference type="EMBL" id="GBG86588.1"/>
    </source>
</evidence>
<feature type="compositionally biased region" description="Basic and acidic residues" evidence="1">
    <location>
        <begin position="854"/>
        <end position="866"/>
    </location>
</feature>
<feature type="compositionally biased region" description="Acidic residues" evidence="1">
    <location>
        <begin position="873"/>
        <end position="893"/>
    </location>
</feature>
<feature type="compositionally biased region" description="Basic and acidic residues" evidence="1">
    <location>
        <begin position="756"/>
        <end position="778"/>
    </location>
</feature>
<feature type="compositionally biased region" description="Acidic residues" evidence="1">
    <location>
        <begin position="744"/>
        <end position="755"/>
    </location>
</feature>
<reference evidence="2 3" key="1">
    <citation type="journal article" date="2018" name="Cell">
        <title>The Chara Genome: Secondary Complexity and Implications for Plant Terrestrialization.</title>
        <authorList>
            <person name="Nishiyama T."/>
            <person name="Sakayama H."/>
            <person name="Vries J.D."/>
            <person name="Buschmann H."/>
            <person name="Saint-Marcoux D."/>
            <person name="Ullrich K.K."/>
            <person name="Haas F.B."/>
            <person name="Vanderstraeten L."/>
            <person name="Becker D."/>
            <person name="Lang D."/>
            <person name="Vosolsobe S."/>
            <person name="Rombauts S."/>
            <person name="Wilhelmsson P.K.I."/>
            <person name="Janitza P."/>
            <person name="Kern R."/>
            <person name="Heyl A."/>
            <person name="Rumpler F."/>
            <person name="Villalobos L.I.A.C."/>
            <person name="Clay J.M."/>
            <person name="Skokan R."/>
            <person name="Toyoda A."/>
            <person name="Suzuki Y."/>
            <person name="Kagoshima H."/>
            <person name="Schijlen E."/>
            <person name="Tajeshwar N."/>
            <person name="Catarino B."/>
            <person name="Hetherington A.J."/>
            <person name="Saltykova A."/>
            <person name="Bonnot C."/>
            <person name="Breuninger H."/>
            <person name="Symeonidi A."/>
            <person name="Radhakrishnan G.V."/>
            <person name="Van Nieuwerburgh F."/>
            <person name="Deforce D."/>
            <person name="Chang C."/>
            <person name="Karol K.G."/>
            <person name="Hedrich R."/>
            <person name="Ulvskov P."/>
            <person name="Glockner G."/>
            <person name="Delwiche C.F."/>
            <person name="Petrasek J."/>
            <person name="Van de Peer Y."/>
            <person name="Friml J."/>
            <person name="Beilby M."/>
            <person name="Dolan L."/>
            <person name="Kohara Y."/>
            <person name="Sugano S."/>
            <person name="Fujiyama A."/>
            <person name="Delaux P.-M."/>
            <person name="Quint M."/>
            <person name="TheiBen G."/>
            <person name="Hagemann M."/>
            <person name="Harholt J."/>
            <person name="Dunand C."/>
            <person name="Zachgo S."/>
            <person name="Langdale J."/>
            <person name="Maumus F."/>
            <person name="Straeten D.V.D."/>
            <person name="Gould S.B."/>
            <person name="Rensing S.A."/>
        </authorList>
    </citation>
    <scope>NUCLEOTIDE SEQUENCE [LARGE SCALE GENOMIC DNA]</scope>
    <source>
        <strain evidence="2 3">S276</strain>
    </source>
</reference>
<proteinExistence type="predicted"/>
<organism evidence="2 3">
    <name type="scientific">Chara braunii</name>
    <name type="common">Braun's stonewort</name>
    <dbReference type="NCBI Taxonomy" id="69332"/>
    <lineage>
        <taxon>Eukaryota</taxon>
        <taxon>Viridiplantae</taxon>
        <taxon>Streptophyta</taxon>
        <taxon>Charophyceae</taxon>
        <taxon>Charales</taxon>
        <taxon>Characeae</taxon>
        <taxon>Chara</taxon>
    </lineage>
</organism>
<dbReference type="Proteomes" id="UP000265515">
    <property type="component" value="Unassembled WGS sequence"/>
</dbReference>
<comment type="caution">
    <text evidence="2">The sequence shown here is derived from an EMBL/GenBank/DDBJ whole genome shotgun (WGS) entry which is preliminary data.</text>
</comment>
<feature type="compositionally biased region" description="Basic and acidic residues" evidence="1">
    <location>
        <begin position="894"/>
        <end position="903"/>
    </location>
</feature>
<gene>
    <name evidence="2" type="ORF">CBR_g41653</name>
</gene>
<protein>
    <submittedName>
        <fullName evidence="2">Uncharacterized protein</fullName>
    </submittedName>
</protein>
<dbReference type="AlphaFoldDB" id="A0A388LW83"/>
<feature type="region of interest" description="Disordered" evidence="1">
    <location>
        <begin position="726"/>
        <end position="782"/>
    </location>
</feature>
<accession>A0A388LW83</accession>